<keyword evidence="3" id="KW-1185">Reference proteome</keyword>
<evidence type="ECO:0000313" key="2">
    <source>
        <dbReference type="EMBL" id="KAF2253922.1"/>
    </source>
</evidence>
<dbReference type="RefSeq" id="XP_033688926.1">
    <property type="nucleotide sequence ID" value="XM_033835307.1"/>
</dbReference>
<evidence type="ECO:0000313" key="3">
    <source>
        <dbReference type="Proteomes" id="UP000800094"/>
    </source>
</evidence>
<dbReference type="AlphaFoldDB" id="A0A6A6IVH8"/>
<dbReference type="GeneID" id="54588637"/>
<dbReference type="EMBL" id="ML987191">
    <property type="protein sequence ID" value="KAF2253922.1"/>
    <property type="molecule type" value="Genomic_DNA"/>
</dbReference>
<sequence length="174" mass="18438">MDAPAARALGVTTESVPRCSGLLLPLAPTAIGPRQLQAPGQPNLNTIRRHCCITASRICHRNSPVPSSPHTSKGPPSGQLEFPQPSRTVSRMQRNGFCAATQLQASRTNDSAYSMLALTLSEIRLAGQIHPLGLKVRSKSKDCQVASSPLSAIGSASSIGCPLRGCCMLQQREK</sequence>
<organism evidence="2 3">
    <name type="scientific">Trematosphaeria pertusa</name>
    <dbReference type="NCBI Taxonomy" id="390896"/>
    <lineage>
        <taxon>Eukaryota</taxon>
        <taxon>Fungi</taxon>
        <taxon>Dikarya</taxon>
        <taxon>Ascomycota</taxon>
        <taxon>Pezizomycotina</taxon>
        <taxon>Dothideomycetes</taxon>
        <taxon>Pleosporomycetidae</taxon>
        <taxon>Pleosporales</taxon>
        <taxon>Massarineae</taxon>
        <taxon>Trematosphaeriaceae</taxon>
        <taxon>Trematosphaeria</taxon>
    </lineage>
</organism>
<name>A0A6A6IVH8_9PLEO</name>
<gene>
    <name evidence="2" type="ORF">BU26DRAFT_601954</name>
</gene>
<reference evidence="2" key="1">
    <citation type="journal article" date="2020" name="Stud. Mycol.">
        <title>101 Dothideomycetes genomes: a test case for predicting lifestyles and emergence of pathogens.</title>
        <authorList>
            <person name="Haridas S."/>
            <person name="Albert R."/>
            <person name="Binder M."/>
            <person name="Bloem J."/>
            <person name="Labutti K."/>
            <person name="Salamov A."/>
            <person name="Andreopoulos B."/>
            <person name="Baker S."/>
            <person name="Barry K."/>
            <person name="Bills G."/>
            <person name="Bluhm B."/>
            <person name="Cannon C."/>
            <person name="Castanera R."/>
            <person name="Culley D."/>
            <person name="Daum C."/>
            <person name="Ezra D."/>
            <person name="Gonzalez J."/>
            <person name="Henrissat B."/>
            <person name="Kuo A."/>
            <person name="Liang C."/>
            <person name="Lipzen A."/>
            <person name="Lutzoni F."/>
            <person name="Magnuson J."/>
            <person name="Mondo S."/>
            <person name="Nolan M."/>
            <person name="Ohm R."/>
            <person name="Pangilinan J."/>
            <person name="Park H.-J."/>
            <person name="Ramirez L."/>
            <person name="Alfaro M."/>
            <person name="Sun H."/>
            <person name="Tritt A."/>
            <person name="Yoshinaga Y."/>
            <person name="Zwiers L.-H."/>
            <person name="Turgeon B."/>
            <person name="Goodwin S."/>
            <person name="Spatafora J."/>
            <person name="Crous P."/>
            <person name="Grigoriev I."/>
        </authorList>
    </citation>
    <scope>NUCLEOTIDE SEQUENCE</scope>
    <source>
        <strain evidence="2">CBS 122368</strain>
    </source>
</reference>
<accession>A0A6A6IVH8</accession>
<protein>
    <submittedName>
        <fullName evidence="2">Uncharacterized protein</fullName>
    </submittedName>
</protein>
<proteinExistence type="predicted"/>
<dbReference type="Proteomes" id="UP000800094">
    <property type="component" value="Unassembled WGS sequence"/>
</dbReference>
<feature type="region of interest" description="Disordered" evidence="1">
    <location>
        <begin position="63"/>
        <end position="86"/>
    </location>
</feature>
<evidence type="ECO:0000256" key="1">
    <source>
        <dbReference type="SAM" id="MobiDB-lite"/>
    </source>
</evidence>